<evidence type="ECO:0008006" key="4">
    <source>
        <dbReference type="Google" id="ProtNLM"/>
    </source>
</evidence>
<keyword evidence="1" id="KW-0732">Signal</keyword>
<proteinExistence type="predicted"/>
<sequence length="341" mass="38423">MLRAVPAVLMLMGGGVAMAADPLNLPKQSGWSGYLGAGATYYDLSSNFITGNRFVDFDNQQSRGLDSPPASDSQVAPDILVDLRYTFAEHQTQLFFGNLVQDMVRLDFSDQLGVRRQFGDWGIGSLAYLFSAAPNEVWQDPFQVENPRTKTDRDSQGVRLGWDNIADSTIGVHYSYRRIDVDQEQSGAELILMGRLTPEQALQLQRDGNRHRLDLFAHWELSQNQHLTPALLFIERDSDGAANGGQTKGVQLTYVYRGERISGSLSGYFGERDYDEANPIFDREADAEEYGISGNLFVHRLFDLNHWDLRLGLMYFDSSAKVDFYDTDLLGANLSLLYRFR</sequence>
<dbReference type="Pfam" id="PF11059">
    <property type="entry name" value="DUF2860"/>
    <property type="match status" value="1"/>
</dbReference>
<dbReference type="RefSeq" id="WP_176819324.1">
    <property type="nucleotide sequence ID" value="NZ_FNEM01000014.1"/>
</dbReference>
<evidence type="ECO:0000313" key="2">
    <source>
        <dbReference type="EMBL" id="SDJ82612.1"/>
    </source>
</evidence>
<keyword evidence="3" id="KW-1185">Reference proteome</keyword>
<name>A0A1G8WW33_9GAMM</name>
<gene>
    <name evidence="2" type="ORF">SAMN04488540_11421</name>
</gene>
<feature type="signal peptide" evidence="1">
    <location>
        <begin position="1"/>
        <end position="19"/>
    </location>
</feature>
<dbReference type="EMBL" id="FNEM01000014">
    <property type="protein sequence ID" value="SDJ82612.1"/>
    <property type="molecule type" value="Genomic_DNA"/>
</dbReference>
<dbReference type="AlphaFoldDB" id="A0A1G8WW33"/>
<protein>
    <recommendedName>
        <fullName evidence="4">DUF2860 domain-containing protein</fullName>
    </recommendedName>
</protein>
<evidence type="ECO:0000313" key="3">
    <source>
        <dbReference type="Proteomes" id="UP000199527"/>
    </source>
</evidence>
<organism evidence="2 3">
    <name type="scientific">Ferrimonas sediminum</name>
    <dbReference type="NCBI Taxonomy" id="718193"/>
    <lineage>
        <taxon>Bacteria</taxon>
        <taxon>Pseudomonadati</taxon>
        <taxon>Pseudomonadota</taxon>
        <taxon>Gammaproteobacteria</taxon>
        <taxon>Alteromonadales</taxon>
        <taxon>Ferrimonadaceae</taxon>
        <taxon>Ferrimonas</taxon>
    </lineage>
</organism>
<reference evidence="3" key="1">
    <citation type="submission" date="2016-10" db="EMBL/GenBank/DDBJ databases">
        <authorList>
            <person name="Varghese N."/>
            <person name="Submissions S."/>
        </authorList>
    </citation>
    <scope>NUCLEOTIDE SEQUENCE [LARGE SCALE GENOMIC DNA]</scope>
    <source>
        <strain evidence="3">DSM 23317</strain>
    </source>
</reference>
<evidence type="ECO:0000256" key="1">
    <source>
        <dbReference type="SAM" id="SignalP"/>
    </source>
</evidence>
<dbReference type="InterPro" id="IPR016896">
    <property type="entry name" value="DUF2860"/>
</dbReference>
<dbReference type="PIRSF" id="PIRSF028696">
    <property type="entry name" value="UCP028696"/>
    <property type="match status" value="1"/>
</dbReference>
<accession>A0A1G8WW33</accession>
<dbReference type="Proteomes" id="UP000199527">
    <property type="component" value="Unassembled WGS sequence"/>
</dbReference>
<feature type="chain" id="PRO_5011466835" description="DUF2860 domain-containing protein" evidence="1">
    <location>
        <begin position="20"/>
        <end position="341"/>
    </location>
</feature>